<keyword evidence="2" id="KW-0812">Transmembrane</keyword>
<feature type="transmembrane region" description="Helical" evidence="2">
    <location>
        <begin position="158"/>
        <end position="177"/>
    </location>
</feature>
<reference evidence="4" key="1">
    <citation type="submission" date="2016-10" db="EMBL/GenBank/DDBJ databases">
        <authorList>
            <person name="Varghese N."/>
            <person name="Submissions S."/>
        </authorList>
    </citation>
    <scope>NUCLEOTIDE SEQUENCE [LARGE SCALE GENOMIC DNA]</scope>
    <source>
        <strain evidence="4">IBRC-M 10403</strain>
    </source>
</reference>
<feature type="region of interest" description="Disordered" evidence="1">
    <location>
        <begin position="231"/>
        <end position="283"/>
    </location>
</feature>
<dbReference type="RefSeq" id="WP_228771674.1">
    <property type="nucleotide sequence ID" value="NZ_FMZZ01000007.1"/>
</dbReference>
<dbReference type="Pfam" id="PF05552">
    <property type="entry name" value="MS_channel_1st_1"/>
    <property type="match status" value="2"/>
</dbReference>
<dbReference type="Gene3D" id="1.10.287.1260">
    <property type="match status" value="1"/>
</dbReference>
<name>A0A1G6RZK9_9PSEU</name>
<gene>
    <name evidence="3" type="ORF">SAMN05216174_107115</name>
</gene>
<dbReference type="AlphaFoldDB" id="A0A1G6RZK9"/>
<keyword evidence="2" id="KW-0472">Membrane</keyword>
<accession>A0A1G6RZK9</accession>
<dbReference type="InterPro" id="IPR008910">
    <property type="entry name" value="MSC_TM_helix"/>
</dbReference>
<feature type="transmembrane region" description="Helical" evidence="2">
    <location>
        <begin position="32"/>
        <end position="50"/>
    </location>
</feature>
<evidence type="ECO:0000313" key="3">
    <source>
        <dbReference type="EMBL" id="SDD09841.1"/>
    </source>
</evidence>
<dbReference type="Proteomes" id="UP000199501">
    <property type="component" value="Unassembled WGS sequence"/>
</dbReference>
<keyword evidence="2" id="KW-1133">Transmembrane helix</keyword>
<dbReference type="EMBL" id="FMZZ01000007">
    <property type="protein sequence ID" value="SDD09841.1"/>
    <property type="molecule type" value="Genomic_DNA"/>
</dbReference>
<feature type="compositionally biased region" description="Low complexity" evidence="1">
    <location>
        <begin position="260"/>
        <end position="275"/>
    </location>
</feature>
<proteinExistence type="predicted"/>
<feature type="transmembrane region" description="Helical" evidence="2">
    <location>
        <begin position="126"/>
        <end position="146"/>
    </location>
</feature>
<feature type="transmembrane region" description="Helical" evidence="2">
    <location>
        <begin position="189"/>
        <end position="210"/>
    </location>
</feature>
<dbReference type="STRING" id="1271860.SAMN05216174_107115"/>
<evidence type="ECO:0000256" key="2">
    <source>
        <dbReference type="SAM" id="Phobius"/>
    </source>
</evidence>
<keyword evidence="4" id="KW-1185">Reference proteome</keyword>
<organism evidence="3 4">
    <name type="scientific">Actinokineospora iranica</name>
    <dbReference type="NCBI Taxonomy" id="1271860"/>
    <lineage>
        <taxon>Bacteria</taxon>
        <taxon>Bacillati</taxon>
        <taxon>Actinomycetota</taxon>
        <taxon>Actinomycetes</taxon>
        <taxon>Pseudonocardiales</taxon>
        <taxon>Pseudonocardiaceae</taxon>
        <taxon>Actinokineospora</taxon>
    </lineage>
</organism>
<evidence type="ECO:0000313" key="4">
    <source>
        <dbReference type="Proteomes" id="UP000199501"/>
    </source>
</evidence>
<protein>
    <submittedName>
        <fullName evidence="3">Conserved TM helix</fullName>
    </submittedName>
</protein>
<evidence type="ECO:0000256" key="1">
    <source>
        <dbReference type="SAM" id="MobiDB-lite"/>
    </source>
</evidence>
<feature type="transmembrane region" description="Helical" evidence="2">
    <location>
        <begin position="89"/>
        <end position="106"/>
    </location>
</feature>
<sequence length="283" mass="29365">MTTRIPPNIAAIDFGAGVSDAWRAIATFVPKLVGFLLIMLIGWFIAKALAKVVDKVLERVGFDRVVERGGVKQALARSKYDASDIIAKLVYYAILLLTLQIAFGVWGANPVSSLLADIVGWLPKAVVAIVIVVIAAAIASAAKDFIAGATGGLSYGRVLANIASVFILALGIIAALNQIGVATTVTTPVLIAVLATVAGIAIVGVGGGLVRPMQERWEGWLNKAEQEIPRMREQAESHQPESGVGSTERMARAGATAPSGTSTRPPGAAPTATPGNLGQPRGQ</sequence>